<dbReference type="Gene3D" id="3.40.33.10">
    <property type="entry name" value="CAP"/>
    <property type="match status" value="1"/>
</dbReference>
<gene>
    <name evidence="2" type="ORF">EG68_06818</name>
</gene>
<dbReference type="EMBL" id="JTDE01003597">
    <property type="protein sequence ID" value="KAF7255865.1"/>
    <property type="molecule type" value="Genomic_DNA"/>
</dbReference>
<name>A0A8S9YLX1_9TREM</name>
<proteinExistence type="predicted"/>
<accession>A0A8S9YLX1</accession>
<evidence type="ECO:0000313" key="3">
    <source>
        <dbReference type="Proteomes" id="UP000822476"/>
    </source>
</evidence>
<reference evidence="2" key="1">
    <citation type="submission" date="2019-07" db="EMBL/GenBank/DDBJ databases">
        <title>Annotation for the trematode Paragonimus miyazaki's.</title>
        <authorList>
            <person name="Choi Y.-J."/>
        </authorList>
    </citation>
    <scope>NUCLEOTIDE SEQUENCE</scope>
    <source>
        <strain evidence="2">Japan</strain>
    </source>
</reference>
<sequence>MQCARESMSKFLGIIILVTVVVEGKLIKHERDEVLRVHSELRQSIMNCEYEQFPPVKGQLSQLTWNYTLENMANIYARDACGEYFDDRLITEFIFNPSTYVAENVEKFEK</sequence>
<evidence type="ECO:0000313" key="2">
    <source>
        <dbReference type="EMBL" id="KAF7255865.1"/>
    </source>
</evidence>
<keyword evidence="1" id="KW-0732">Signal</keyword>
<dbReference type="AlphaFoldDB" id="A0A8S9YLX1"/>
<protein>
    <recommendedName>
        <fullName evidence="4">SCP domain-containing protein</fullName>
    </recommendedName>
</protein>
<dbReference type="OrthoDB" id="43654at2759"/>
<evidence type="ECO:0008006" key="4">
    <source>
        <dbReference type="Google" id="ProtNLM"/>
    </source>
</evidence>
<keyword evidence="3" id="KW-1185">Reference proteome</keyword>
<evidence type="ECO:0000256" key="1">
    <source>
        <dbReference type="SAM" id="SignalP"/>
    </source>
</evidence>
<organism evidence="2 3">
    <name type="scientific">Paragonimus skrjabini miyazakii</name>
    <dbReference type="NCBI Taxonomy" id="59628"/>
    <lineage>
        <taxon>Eukaryota</taxon>
        <taxon>Metazoa</taxon>
        <taxon>Spiralia</taxon>
        <taxon>Lophotrochozoa</taxon>
        <taxon>Platyhelminthes</taxon>
        <taxon>Trematoda</taxon>
        <taxon>Digenea</taxon>
        <taxon>Plagiorchiida</taxon>
        <taxon>Troglotremata</taxon>
        <taxon>Troglotrematidae</taxon>
        <taxon>Paragonimus</taxon>
    </lineage>
</organism>
<dbReference type="InterPro" id="IPR035940">
    <property type="entry name" value="CAP_sf"/>
</dbReference>
<feature type="chain" id="PRO_5035941718" description="SCP domain-containing protein" evidence="1">
    <location>
        <begin position="25"/>
        <end position="110"/>
    </location>
</feature>
<feature type="signal peptide" evidence="1">
    <location>
        <begin position="1"/>
        <end position="24"/>
    </location>
</feature>
<dbReference type="SUPFAM" id="SSF55797">
    <property type="entry name" value="PR-1-like"/>
    <property type="match status" value="1"/>
</dbReference>
<comment type="caution">
    <text evidence="2">The sequence shown here is derived from an EMBL/GenBank/DDBJ whole genome shotgun (WGS) entry which is preliminary data.</text>
</comment>
<dbReference type="Proteomes" id="UP000822476">
    <property type="component" value="Unassembled WGS sequence"/>
</dbReference>